<protein>
    <recommendedName>
        <fullName evidence="2">Band 4.1 C-terminal domain-containing protein</fullName>
    </recommendedName>
</protein>
<evidence type="ECO:0000313" key="3">
    <source>
        <dbReference type="EMBL" id="VDK88013.1"/>
    </source>
</evidence>
<sequence>MELTTVVDGTSRMNELECVTLRTKFSPHIAEIEGQIRQNFSPLHLSYIPSNFTSSTEGVGVAAGKAVDYATKQVELVTLQDFHGAGIAGTIISEAEGQDENKLKQWFNDGSKAVVITGLAWEKLDVDMERQKVQYLESGIVEARKLSHRSEIGDGETLDEPYSFTQTPPLESHCMRPKSPGCSVKQIKRQTAQMTAEASSSSDIRKKLKKGKKRSKIGTLPRESESSDASEDELRQRNDSFSFNQKKAGKTKVTDELPSGEAKLGERNVHVLPTSHPASTGDSLPHTTFKLLEDKIIESEAVATTVDHQGNINKKKIKTQQVIRTVQHQTHETFSGSTQSRDPAVNVSDATMKSFTSNDNEGATSFQRPNVEALDDKLTPEARKGVDEINGNNYSDVPGELVSSHTVTQGNRTIETITYKTEKDGTVETRVEHRVTIHSCDDIDHDAELSQAILEATNMNPDMTVEKIEVKHESQS</sequence>
<evidence type="ECO:0000256" key="1">
    <source>
        <dbReference type="SAM" id="MobiDB-lite"/>
    </source>
</evidence>
<accession>A0A3P6TYV0</accession>
<dbReference type="GO" id="GO:0005856">
    <property type="term" value="C:cytoskeleton"/>
    <property type="evidence" value="ECO:0007669"/>
    <property type="project" value="InterPro"/>
</dbReference>
<feature type="region of interest" description="Disordered" evidence="1">
    <location>
        <begin position="151"/>
        <end position="263"/>
    </location>
</feature>
<dbReference type="InterPro" id="IPR008379">
    <property type="entry name" value="Band_4.1_C"/>
</dbReference>
<dbReference type="AlphaFoldDB" id="A0A3P6TYV0"/>
<feature type="compositionally biased region" description="Polar residues" evidence="1">
    <location>
        <begin position="189"/>
        <end position="202"/>
    </location>
</feature>
<dbReference type="STRING" id="42156.A0A3P6TYV0"/>
<dbReference type="Pfam" id="PF05902">
    <property type="entry name" value="4_1_CTD"/>
    <property type="match status" value="1"/>
</dbReference>
<name>A0A3P6TYV0_LITSI</name>
<dbReference type="GO" id="GO:0003779">
    <property type="term" value="F:actin binding"/>
    <property type="evidence" value="ECO:0007669"/>
    <property type="project" value="InterPro"/>
</dbReference>
<dbReference type="OrthoDB" id="6589456at2759"/>
<feature type="domain" description="Band 4.1 C-terminal" evidence="2">
    <location>
        <begin position="389"/>
        <end position="474"/>
    </location>
</feature>
<feature type="compositionally biased region" description="Basic residues" evidence="1">
    <location>
        <begin position="206"/>
        <end position="216"/>
    </location>
</feature>
<feature type="region of interest" description="Disordered" evidence="1">
    <location>
        <begin position="354"/>
        <end position="375"/>
    </location>
</feature>
<reference evidence="3 4" key="1">
    <citation type="submission" date="2018-08" db="EMBL/GenBank/DDBJ databases">
        <authorList>
            <person name="Laetsch R D."/>
            <person name="Stevens L."/>
            <person name="Kumar S."/>
            <person name="Blaxter L. M."/>
        </authorList>
    </citation>
    <scope>NUCLEOTIDE SEQUENCE [LARGE SCALE GENOMIC DNA]</scope>
</reference>
<organism evidence="3 4">
    <name type="scientific">Litomosoides sigmodontis</name>
    <name type="common">Filarial nematode worm</name>
    <dbReference type="NCBI Taxonomy" id="42156"/>
    <lineage>
        <taxon>Eukaryota</taxon>
        <taxon>Metazoa</taxon>
        <taxon>Ecdysozoa</taxon>
        <taxon>Nematoda</taxon>
        <taxon>Chromadorea</taxon>
        <taxon>Rhabditida</taxon>
        <taxon>Spirurina</taxon>
        <taxon>Spiruromorpha</taxon>
        <taxon>Filarioidea</taxon>
        <taxon>Onchocercidae</taxon>
        <taxon>Litomosoides</taxon>
    </lineage>
</organism>
<evidence type="ECO:0000259" key="2">
    <source>
        <dbReference type="Pfam" id="PF05902"/>
    </source>
</evidence>
<dbReference type="Proteomes" id="UP000277928">
    <property type="component" value="Unassembled WGS sequence"/>
</dbReference>
<keyword evidence="4" id="KW-1185">Reference proteome</keyword>
<evidence type="ECO:0000313" key="4">
    <source>
        <dbReference type="Proteomes" id="UP000277928"/>
    </source>
</evidence>
<dbReference type="GO" id="GO:0005198">
    <property type="term" value="F:structural molecule activity"/>
    <property type="evidence" value="ECO:0007669"/>
    <property type="project" value="InterPro"/>
</dbReference>
<gene>
    <name evidence="3" type="ORF">NLS_LOCUS8449</name>
</gene>
<proteinExistence type="predicted"/>
<dbReference type="EMBL" id="UYRX01001069">
    <property type="protein sequence ID" value="VDK88013.1"/>
    <property type="molecule type" value="Genomic_DNA"/>
</dbReference>
<feature type="compositionally biased region" description="Polar residues" evidence="1">
    <location>
        <begin position="354"/>
        <end position="368"/>
    </location>
</feature>